<name>A0ABQ9ZTR9_9CRUS</name>
<keyword evidence="2" id="KW-1185">Reference proteome</keyword>
<evidence type="ECO:0000313" key="1">
    <source>
        <dbReference type="EMBL" id="KAK4016317.1"/>
    </source>
</evidence>
<dbReference type="Proteomes" id="UP001234178">
    <property type="component" value="Unassembled WGS sequence"/>
</dbReference>
<protein>
    <submittedName>
        <fullName evidence="1">Uncharacterized protein</fullName>
    </submittedName>
</protein>
<organism evidence="1 2">
    <name type="scientific">Daphnia magna</name>
    <dbReference type="NCBI Taxonomy" id="35525"/>
    <lineage>
        <taxon>Eukaryota</taxon>
        <taxon>Metazoa</taxon>
        <taxon>Ecdysozoa</taxon>
        <taxon>Arthropoda</taxon>
        <taxon>Crustacea</taxon>
        <taxon>Branchiopoda</taxon>
        <taxon>Diplostraca</taxon>
        <taxon>Cladocera</taxon>
        <taxon>Anomopoda</taxon>
        <taxon>Daphniidae</taxon>
        <taxon>Daphnia</taxon>
    </lineage>
</organism>
<gene>
    <name evidence="1" type="ORF">OUZ56_031266</name>
</gene>
<dbReference type="EMBL" id="JAOYFB010000005">
    <property type="protein sequence ID" value="KAK4016317.1"/>
    <property type="molecule type" value="Genomic_DNA"/>
</dbReference>
<proteinExistence type="predicted"/>
<accession>A0ABQ9ZTR9</accession>
<reference evidence="1 2" key="1">
    <citation type="journal article" date="2023" name="Nucleic Acids Res.">
        <title>The hologenome of Daphnia magna reveals possible DNA methylation and microbiome-mediated evolution of the host genome.</title>
        <authorList>
            <person name="Chaturvedi A."/>
            <person name="Li X."/>
            <person name="Dhandapani V."/>
            <person name="Marshall H."/>
            <person name="Kissane S."/>
            <person name="Cuenca-Cambronero M."/>
            <person name="Asole G."/>
            <person name="Calvet F."/>
            <person name="Ruiz-Romero M."/>
            <person name="Marangio P."/>
            <person name="Guigo R."/>
            <person name="Rago D."/>
            <person name="Mirbahai L."/>
            <person name="Eastwood N."/>
            <person name="Colbourne J.K."/>
            <person name="Zhou J."/>
            <person name="Mallon E."/>
            <person name="Orsini L."/>
        </authorList>
    </citation>
    <scope>NUCLEOTIDE SEQUENCE [LARGE SCALE GENOMIC DNA]</scope>
    <source>
        <strain evidence="1">LRV0_1</strain>
    </source>
</reference>
<comment type="caution">
    <text evidence="1">The sequence shown here is derived from an EMBL/GenBank/DDBJ whole genome shotgun (WGS) entry which is preliminary data.</text>
</comment>
<evidence type="ECO:0000313" key="2">
    <source>
        <dbReference type="Proteomes" id="UP001234178"/>
    </source>
</evidence>
<sequence length="299" mass="32393">MELSTSDEDMPQLFFEGRVFTESRDTFGSPIWIDRLDLNCYAQGARGTPRGSLTCKSHNVLRDAHCRRIEGVCGVAPGGEHDHRDPVAAEIRYLRVRYLARVFCCEERSAVGLTAYLGGLVDIYRLPWTPRALMRSMMDMAATCVCAQVGSGPMSSLGQTLSHPSVPFIMGGFGPLKEDGTPVSPCKANGSNLVPEPVAGFDPEVFAMDGAVPLVPGPELAEFMGEVAPVELDEGLPVQNAPVPDLEGFGAWVEAVMPTPLPQPVDVEPEVLEQMGPERNLAIQELDEMDAFMAELMGQ</sequence>